<dbReference type="Proteomes" id="UP000278288">
    <property type="component" value="Chromosome"/>
</dbReference>
<name>A0AAD1DQM4_CHRNA</name>
<dbReference type="EMBL" id="CP033923">
    <property type="protein sequence ID" value="AZA90545.1"/>
    <property type="molecule type" value="Genomic_DNA"/>
</dbReference>
<evidence type="ECO:0000313" key="2">
    <source>
        <dbReference type="Proteomes" id="UP000278288"/>
    </source>
</evidence>
<proteinExistence type="predicted"/>
<accession>A0AAD1DQM4</accession>
<reference evidence="1 2" key="1">
    <citation type="submission" date="2018-11" db="EMBL/GenBank/DDBJ databases">
        <title>Proposal to divide the Flavobacteriaceae and reorganize its genera based on Amino Acid Identity values calculated from whole genome sequences.</title>
        <authorList>
            <person name="Nicholson A.C."/>
            <person name="Gulvik C.A."/>
            <person name="Whitney A.M."/>
            <person name="Humrighouse B.W."/>
            <person name="Bell M."/>
            <person name="Holmes B."/>
            <person name="Steigerwalt A.G."/>
            <person name="Villarma A."/>
            <person name="Sheth M."/>
            <person name="Batra D."/>
            <person name="Pryor J."/>
            <person name="Bernardet J.-F."/>
            <person name="Hugo C."/>
            <person name="Kampfer P."/>
            <person name="Newman J."/>
            <person name="McQuiston J.R."/>
        </authorList>
    </citation>
    <scope>NUCLEOTIDE SEQUENCE [LARGE SCALE GENOMIC DNA]</scope>
    <source>
        <strain evidence="1 2">G0041</strain>
    </source>
</reference>
<dbReference type="KEGG" id="cnk:EG343_07890"/>
<keyword evidence="2" id="KW-1185">Reference proteome</keyword>
<organism evidence="1 2">
    <name type="scientific">Chryseobacterium nakagawai</name>
    <dbReference type="NCBI Taxonomy" id="1241982"/>
    <lineage>
        <taxon>Bacteria</taxon>
        <taxon>Pseudomonadati</taxon>
        <taxon>Bacteroidota</taxon>
        <taxon>Flavobacteriia</taxon>
        <taxon>Flavobacteriales</taxon>
        <taxon>Weeksellaceae</taxon>
        <taxon>Chryseobacterium group</taxon>
        <taxon>Chryseobacterium</taxon>
    </lineage>
</organism>
<evidence type="ECO:0000313" key="1">
    <source>
        <dbReference type="EMBL" id="AZA90545.1"/>
    </source>
</evidence>
<sequence length="102" mass="11852">MKKLLNFLKPQHTITMTINEIKEAAIACKTLNQQELSDKIKELKDNEVSFLGCFAFIQHNQQISLSESIEMTLKLDVFTEEEKTQINGYLNLARKDFKEDEN</sequence>
<protein>
    <submittedName>
        <fullName evidence="1">Uncharacterized protein</fullName>
    </submittedName>
</protein>
<gene>
    <name evidence="1" type="ORF">EG343_07890</name>
</gene>
<dbReference type="AlphaFoldDB" id="A0AAD1DQM4"/>